<keyword evidence="3" id="KW-0560">Oxidoreductase</keyword>
<keyword evidence="6" id="KW-1185">Reference proteome</keyword>
<dbReference type="PRINTS" id="PR00081">
    <property type="entry name" value="GDHRDH"/>
</dbReference>
<dbReference type="Pfam" id="PF00106">
    <property type="entry name" value="adh_short"/>
    <property type="match status" value="1"/>
</dbReference>
<dbReference type="AlphaFoldDB" id="A0A840WB47"/>
<protein>
    <submittedName>
        <fullName evidence="5">NAD(P)-dependent dehydrogenase (Short-subunit alcohol dehydrogenase family)</fullName>
    </submittedName>
</protein>
<evidence type="ECO:0000256" key="2">
    <source>
        <dbReference type="ARBA" id="ARBA00022857"/>
    </source>
</evidence>
<proteinExistence type="inferred from homology"/>
<dbReference type="PRINTS" id="PR00080">
    <property type="entry name" value="SDRFAMILY"/>
</dbReference>
<sequence>MSESQNKQSTNGDDTRIALVTGANKGIGLETARLLGETGATVLLGARDPERGSAAERDLRDEGSDVHLVALDVTDQQSVKAAAARVESEFGRLDVLVNNAGAALGFGAAPSTSDPDQLRTLLDLNTVSVVTVTNAFLPLLRRSAAGRVVNVSSEVGSIGSMTDPEGPFFGMSGSPAYPVSKTAVNMLTALYAKELADTSVKVNAANPGFCATDLNGHSGPRSARQGALVSLHLANLPEDGPSGVLWGHLASAQDPESYGVLPW</sequence>
<dbReference type="InterPro" id="IPR036291">
    <property type="entry name" value="NAD(P)-bd_dom_sf"/>
</dbReference>
<evidence type="ECO:0000256" key="3">
    <source>
        <dbReference type="ARBA" id="ARBA00023002"/>
    </source>
</evidence>
<dbReference type="EMBL" id="JACHDO010000001">
    <property type="protein sequence ID" value="MBB5494260.1"/>
    <property type="molecule type" value="Genomic_DNA"/>
</dbReference>
<dbReference type="SUPFAM" id="SSF51735">
    <property type="entry name" value="NAD(P)-binding Rossmann-fold domains"/>
    <property type="match status" value="1"/>
</dbReference>
<dbReference type="PANTHER" id="PTHR43490:SF99">
    <property type="entry name" value="SHORT-CHAIN DEHYDROGENASE_REDUCTASE"/>
    <property type="match status" value="1"/>
</dbReference>
<dbReference type="CDD" id="cd05324">
    <property type="entry name" value="carb_red_PTCR-like_SDR_c"/>
    <property type="match status" value="1"/>
</dbReference>
<evidence type="ECO:0000313" key="5">
    <source>
        <dbReference type="EMBL" id="MBB5494260.1"/>
    </source>
</evidence>
<name>A0A840WB47_9ACTN</name>
<accession>A0A840WB47</accession>
<dbReference type="PANTHER" id="PTHR43490">
    <property type="entry name" value="(+)-NEOMENTHOL DEHYDROGENASE"/>
    <property type="match status" value="1"/>
</dbReference>
<dbReference type="InterPro" id="IPR020904">
    <property type="entry name" value="Sc_DH/Rdtase_CS"/>
</dbReference>
<dbReference type="PROSITE" id="PS00061">
    <property type="entry name" value="ADH_SHORT"/>
    <property type="match status" value="1"/>
</dbReference>
<dbReference type="GO" id="GO:0016616">
    <property type="term" value="F:oxidoreductase activity, acting on the CH-OH group of donors, NAD or NADP as acceptor"/>
    <property type="evidence" value="ECO:0007669"/>
    <property type="project" value="InterPro"/>
</dbReference>
<comment type="similarity">
    <text evidence="1 4">Belongs to the short-chain dehydrogenases/reductases (SDR) family.</text>
</comment>
<evidence type="ECO:0000313" key="6">
    <source>
        <dbReference type="Proteomes" id="UP000579647"/>
    </source>
</evidence>
<evidence type="ECO:0000256" key="4">
    <source>
        <dbReference type="RuleBase" id="RU000363"/>
    </source>
</evidence>
<reference evidence="5 6" key="1">
    <citation type="submission" date="2020-08" db="EMBL/GenBank/DDBJ databases">
        <title>Sequencing the genomes of 1000 actinobacteria strains.</title>
        <authorList>
            <person name="Klenk H.-P."/>
        </authorList>
    </citation>
    <scope>NUCLEOTIDE SEQUENCE [LARGE SCALE GENOMIC DNA]</scope>
    <source>
        <strain evidence="5 6">DSM 44598</strain>
    </source>
</reference>
<keyword evidence="2" id="KW-0521">NADP</keyword>
<dbReference type="InterPro" id="IPR045313">
    <property type="entry name" value="CBR1-like"/>
</dbReference>
<organism evidence="5 6">
    <name type="scientific">Nocardiopsis metallicus</name>
    <dbReference type="NCBI Taxonomy" id="179819"/>
    <lineage>
        <taxon>Bacteria</taxon>
        <taxon>Bacillati</taxon>
        <taxon>Actinomycetota</taxon>
        <taxon>Actinomycetes</taxon>
        <taxon>Streptosporangiales</taxon>
        <taxon>Nocardiopsidaceae</taxon>
        <taxon>Nocardiopsis</taxon>
    </lineage>
</organism>
<dbReference type="Proteomes" id="UP000579647">
    <property type="component" value="Unassembled WGS sequence"/>
</dbReference>
<dbReference type="InterPro" id="IPR002347">
    <property type="entry name" value="SDR_fam"/>
</dbReference>
<dbReference type="RefSeq" id="WP_184367457.1">
    <property type="nucleotide sequence ID" value="NZ_BAAAKM010000112.1"/>
</dbReference>
<comment type="caution">
    <text evidence="5">The sequence shown here is derived from an EMBL/GenBank/DDBJ whole genome shotgun (WGS) entry which is preliminary data.</text>
</comment>
<dbReference type="Gene3D" id="3.40.50.720">
    <property type="entry name" value="NAD(P)-binding Rossmann-like Domain"/>
    <property type="match status" value="1"/>
</dbReference>
<gene>
    <name evidence="5" type="ORF">HNR07_005397</name>
</gene>
<evidence type="ECO:0000256" key="1">
    <source>
        <dbReference type="ARBA" id="ARBA00006484"/>
    </source>
</evidence>